<evidence type="ECO:0000256" key="5">
    <source>
        <dbReference type="ARBA" id="ARBA00022741"/>
    </source>
</evidence>
<sequence>MAEPLLSIRGLSLRDRRGRALLAGIDLDLHRGEVLGLIGESGAGKSTLGLAAMGYCRPGCRIDAGSVRFDGTELTTLPPARLRALHGTRIAYVAQSAAAAFNPAHRLLPQTLEPGLRHHRFERAEGTARAIDLFRRMRLPDPDHIGARFPHQVSGGQLQRAMTAMAMTCRPDLIIFDEPTTALDVTTQLEVLATIRQLVAETGTAALYISHDLAVVSQMAQRILVLKSGQPVEEAPTPQMLAAPRAPYTRSLWSVRHLEKTPVPDGPPLLECDGLTAAYGRLKVLHDIRLSVPQGAVVALVGESGSGKSTLARVLAGVLPQSAGQIRFRGQPLPPDRRQRDRDLLRRIQLIYQSAETALNPRQSLATLVGRPAALHGGLSGRALQARVAALLEQVGLPPARAGDRIACLSGGQRQRVAIARALAADPDLLICDEVTSALDQLVQKQILELLLELQRSLGKTFLFITHDIDTVRAIADHVVVMHRGRIVEQGPTPAVLNAPRDAYTRRLLASVPQMDAGWLSRRIAETDPAS</sequence>
<feature type="domain" description="ABC transporter" evidence="8">
    <location>
        <begin position="270"/>
        <end position="509"/>
    </location>
</feature>
<proteinExistence type="inferred from homology"/>
<dbReference type="AlphaFoldDB" id="A0A6L7G370"/>
<evidence type="ECO:0000259" key="8">
    <source>
        <dbReference type="PROSITE" id="PS50893"/>
    </source>
</evidence>
<evidence type="ECO:0000256" key="4">
    <source>
        <dbReference type="ARBA" id="ARBA00022475"/>
    </source>
</evidence>
<dbReference type="RefSeq" id="WP_160893585.1">
    <property type="nucleotide sequence ID" value="NZ_WUMU01000006.1"/>
</dbReference>
<accession>A0A6L7G370</accession>
<evidence type="ECO:0000256" key="3">
    <source>
        <dbReference type="ARBA" id="ARBA00022448"/>
    </source>
</evidence>
<dbReference type="Pfam" id="PF08352">
    <property type="entry name" value="oligo_HPY"/>
    <property type="match status" value="1"/>
</dbReference>
<dbReference type="GO" id="GO:0016887">
    <property type="term" value="F:ATP hydrolysis activity"/>
    <property type="evidence" value="ECO:0007669"/>
    <property type="project" value="InterPro"/>
</dbReference>
<dbReference type="PROSITE" id="PS00211">
    <property type="entry name" value="ABC_TRANSPORTER_1"/>
    <property type="match status" value="1"/>
</dbReference>
<dbReference type="NCBIfam" id="NF007739">
    <property type="entry name" value="PRK10419.1"/>
    <property type="match status" value="2"/>
</dbReference>
<reference evidence="9 10" key="1">
    <citation type="submission" date="2019-12" db="EMBL/GenBank/DDBJ databases">
        <authorList>
            <person name="Li M."/>
        </authorList>
    </citation>
    <scope>NUCLEOTIDE SEQUENCE [LARGE SCALE GENOMIC DNA]</scope>
    <source>
        <strain evidence="9 10">GBMRC 2024</strain>
    </source>
</reference>
<feature type="domain" description="ABC transporter" evidence="8">
    <location>
        <begin position="6"/>
        <end position="253"/>
    </location>
</feature>
<comment type="similarity">
    <text evidence="2">Belongs to the ABC transporter superfamily.</text>
</comment>
<keyword evidence="7" id="KW-0472">Membrane</keyword>
<dbReference type="CDD" id="cd03257">
    <property type="entry name" value="ABC_NikE_OppD_transporters"/>
    <property type="match status" value="2"/>
</dbReference>
<evidence type="ECO:0000256" key="2">
    <source>
        <dbReference type="ARBA" id="ARBA00005417"/>
    </source>
</evidence>
<dbReference type="Proteomes" id="UP000477911">
    <property type="component" value="Unassembled WGS sequence"/>
</dbReference>
<protein>
    <submittedName>
        <fullName evidence="9">Nickel ABC transporter ATP-binding protein NikE</fullName>
    </submittedName>
</protein>
<evidence type="ECO:0000256" key="1">
    <source>
        <dbReference type="ARBA" id="ARBA00004417"/>
    </source>
</evidence>
<dbReference type="Gene3D" id="3.40.50.300">
    <property type="entry name" value="P-loop containing nucleotide triphosphate hydrolases"/>
    <property type="match status" value="2"/>
</dbReference>
<dbReference type="InterPro" id="IPR013563">
    <property type="entry name" value="Oligopep_ABC_C"/>
</dbReference>
<dbReference type="InterPro" id="IPR027417">
    <property type="entry name" value="P-loop_NTPase"/>
</dbReference>
<evidence type="ECO:0000256" key="7">
    <source>
        <dbReference type="ARBA" id="ARBA00023136"/>
    </source>
</evidence>
<dbReference type="PROSITE" id="PS50893">
    <property type="entry name" value="ABC_TRANSPORTER_2"/>
    <property type="match status" value="2"/>
</dbReference>
<keyword evidence="10" id="KW-1185">Reference proteome</keyword>
<dbReference type="GO" id="GO:0005886">
    <property type="term" value="C:plasma membrane"/>
    <property type="evidence" value="ECO:0007669"/>
    <property type="project" value="UniProtKB-SubCell"/>
</dbReference>
<dbReference type="InterPro" id="IPR017871">
    <property type="entry name" value="ABC_transporter-like_CS"/>
</dbReference>
<keyword evidence="4" id="KW-1003">Cell membrane</keyword>
<keyword evidence="3" id="KW-0813">Transport</keyword>
<dbReference type="PANTHER" id="PTHR43297">
    <property type="entry name" value="OLIGOPEPTIDE TRANSPORT ATP-BINDING PROTEIN APPD"/>
    <property type="match status" value="1"/>
</dbReference>
<dbReference type="InterPro" id="IPR050388">
    <property type="entry name" value="ABC_Ni/Peptide_Import"/>
</dbReference>
<keyword evidence="6 9" id="KW-0067">ATP-binding</keyword>
<dbReference type="PANTHER" id="PTHR43297:SF2">
    <property type="entry name" value="DIPEPTIDE TRANSPORT ATP-BINDING PROTEIN DPPD"/>
    <property type="match status" value="1"/>
</dbReference>
<comment type="subcellular location">
    <subcellularLocation>
        <location evidence="1">Cell inner membrane</location>
        <topology evidence="1">Peripheral membrane protein</topology>
    </subcellularLocation>
</comment>
<dbReference type="GO" id="GO:0015833">
    <property type="term" value="P:peptide transport"/>
    <property type="evidence" value="ECO:0007669"/>
    <property type="project" value="InterPro"/>
</dbReference>
<dbReference type="Pfam" id="PF00005">
    <property type="entry name" value="ABC_tran"/>
    <property type="match status" value="2"/>
</dbReference>
<dbReference type="InterPro" id="IPR003593">
    <property type="entry name" value="AAA+_ATPase"/>
</dbReference>
<dbReference type="EMBL" id="WUMU01000006">
    <property type="protein sequence ID" value="MXN17840.1"/>
    <property type="molecule type" value="Genomic_DNA"/>
</dbReference>
<dbReference type="SUPFAM" id="SSF52540">
    <property type="entry name" value="P-loop containing nucleoside triphosphate hydrolases"/>
    <property type="match status" value="2"/>
</dbReference>
<keyword evidence="5" id="KW-0547">Nucleotide-binding</keyword>
<dbReference type="GO" id="GO:0005524">
    <property type="term" value="F:ATP binding"/>
    <property type="evidence" value="ECO:0007669"/>
    <property type="project" value="UniProtKB-KW"/>
</dbReference>
<dbReference type="SMART" id="SM00382">
    <property type="entry name" value="AAA"/>
    <property type="match status" value="2"/>
</dbReference>
<evidence type="ECO:0000256" key="6">
    <source>
        <dbReference type="ARBA" id="ARBA00022840"/>
    </source>
</evidence>
<evidence type="ECO:0000313" key="9">
    <source>
        <dbReference type="EMBL" id="MXN17840.1"/>
    </source>
</evidence>
<comment type="caution">
    <text evidence="9">The sequence shown here is derived from an EMBL/GenBank/DDBJ whole genome shotgun (WGS) entry which is preliminary data.</text>
</comment>
<evidence type="ECO:0000313" key="10">
    <source>
        <dbReference type="Proteomes" id="UP000477911"/>
    </source>
</evidence>
<gene>
    <name evidence="9" type="ORF">GR170_08340</name>
</gene>
<dbReference type="InterPro" id="IPR003439">
    <property type="entry name" value="ABC_transporter-like_ATP-bd"/>
</dbReference>
<organism evidence="9 10">
    <name type="scientific">Pseudooceanicola albus</name>
    <dbReference type="NCBI Taxonomy" id="2692189"/>
    <lineage>
        <taxon>Bacteria</taxon>
        <taxon>Pseudomonadati</taxon>
        <taxon>Pseudomonadota</taxon>
        <taxon>Alphaproteobacteria</taxon>
        <taxon>Rhodobacterales</taxon>
        <taxon>Paracoccaceae</taxon>
        <taxon>Pseudooceanicola</taxon>
    </lineage>
</organism>
<name>A0A6L7G370_9RHOB</name>